<name>A0ABQ9WU30_9EUKA</name>
<reference evidence="1 2" key="1">
    <citation type="journal article" date="2022" name="bioRxiv">
        <title>Genomics of Preaxostyla Flagellates Illuminates Evolutionary Transitions and the Path Towards Mitochondrial Loss.</title>
        <authorList>
            <person name="Novak L.V.F."/>
            <person name="Treitli S.C."/>
            <person name="Pyrih J."/>
            <person name="Halakuc P."/>
            <person name="Pipaliya S.V."/>
            <person name="Vacek V."/>
            <person name="Brzon O."/>
            <person name="Soukal P."/>
            <person name="Eme L."/>
            <person name="Dacks J.B."/>
            <person name="Karnkowska A."/>
            <person name="Elias M."/>
            <person name="Hampl V."/>
        </authorList>
    </citation>
    <scope>NUCLEOTIDE SEQUENCE [LARGE SCALE GENOMIC DNA]</scope>
    <source>
        <strain evidence="1">NAU3</strain>
        <tissue evidence="1">Gut</tissue>
    </source>
</reference>
<protein>
    <submittedName>
        <fullName evidence="1">Uncharacterized protein</fullName>
    </submittedName>
</protein>
<evidence type="ECO:0000313" key="2">
    <source>
        <dbReference type="Proteomes" id="UP001281761"/>
    </source>
</evidence>
<organism evidence="1 2">
    <name type="scientific">Blattamonas nauphoetae</name>
    <dbReference type="NCBI Taxonomy" id="2049346"/>
    <lineage>
        <taxon>Eukaryota</taxon>
        <taxon>Metamonada</taxon>
        <taxon>Preaxostyla</taxon>
        <taxon>Oxymonadida</taxon>
        <taxon>Blattamonas</taxon>
    </lineage>
</organism>
<proteinExistence type="predicted"/>
<comment type="caution">
    <text evidence="1">The sequence shown here is derived from an EMBL/GenBank/DDBJ whole genome shotgun (WGS) entry which is preliminary data.</text>
</comment>
<keyword evidence="2" id="KW-1185">Reference proteome</keyword>
<evidence type="ECO:0000313" key="1">
    <source>
        <dbReference type="EMBL" id="KAK2941545.1"/>
    </source>
</evidence>
<sequence>MYSTSCFHIFDIVSLSSRPPNHSALSALRTTLLCPPSKQPCSARPPNNPALPAFFVQYPPLDTENPRDHSFFLISLPITIRTSTSRIKQFDVNIEARRSCAS</sequence>
<accession>A0ABQ9WU30</accession>
<dbReference type="Proteomes" id="UP001281761">
    <property type="component" value="Unassembled WGS sequence"/>
</dbReference>
<gene>
    <name evidence="1" type="ORF">BLNAU_23543</name>
</gene>
<dbReference type="EMBL" id="JARBJD010000491">
    <property type="protein sequence ID" value="KAK2941545.1"/>
    <property type="molecule type" value="Genomic_DNA"/>
</dbReference>